<dbReference type="InterPro" id="IPR018076">
    <property type="entry name" value="T2SS_GspF_dom"/>
</dbReference>
<sequence length="354" mass="40501">MPWYKIQHLNGKIDYRHELSESNVVFNYINRGCWQISISEWTPKKLDYKSLQIFYEEIQSALHSGLQLNQAISHFALSATHPKSANISKAILSELENGTIFNEALSKLTQTSAIPYCQLLNSQGSREDCEKSIAVSIIQLKSLLDWSQRLLKSIIYPFSIIQIALIILIANRAMQQKMGESYFFELANNVSIYLVCSAIQFIIIRSLYQGHACYWLEKYSGNFRLTKLFSLLSTTRKTGLTLQQALRSMPEYFQYTLIKEEIYQVYYTLRLGKNYATSFPTHWFPNESSIALHSAEQDGDIERALILAAKEHEKRWQKNISLLEKLIPAVCLLIAGGFVASALIALYAPLIEMS</sequence>
<keyword evidence="4 7" id="KW-0812">Transmembrane</keyword>
<organism evidence="9 10">
    <name type="scientific">Marinomonas polaris DSM 16579</name>
    <dbReference type="NCBI Taxonomy" id="1122206"/>
    <lineage>
        <taxon>Bacteria</taxon>
        <taxon>Pseudomonadati</taxon>
        <taxon>Pseudomonadota</taxon>
        <taxon>Gammaproteobacteria</taxon>
        <taxon>Oceanospirillales</taxon>
        <taxon>Oceanospirillaceae</taxon>
        <taxon>Marinomonas</taxon>
    </lineage>
</organism>
<dbReference type="EMBL" id="FQVF01000024">
    <property type="protein sequence ID" value="SHG57278.1"/>
    <property type="molecule type" value="Genomic_DNA"/>
</dbReference>
<keyword evidence="6 7" id="KW-0472">Membrane</keyword>
<proteinExistence type="inferred from homology"/>
<dbReference type="RefSeq" id="WP_072841738.1">
    <property type="nucleotide sequence ID" value="NZ_FQVF01000024.1"/>
</dbReference>
<evidence type="ECO:0000256" key="2">
    <source>
        <dbReference type="ARBA" id="ARBA00005745"/>
    </source>
</evidence>
<evidence type="ECO:0000256" key="3">
    <source>
        <dbReference type="ARBA" id="ARBA00022475"/>
    </source>
</evidence>
<dbReference type="Gene3D" id="1.20.81.30">
    <property type="entry name" value="Type II secretion system (T2SS), domain F"/>
    <property type="match status" value="2"/>
</dbReference>
<dbReference type="AlphaFoldDB" id="A0A1M5KWU8"/>
<dbReference type="GO" id="GO:0005886">
    <property type="term" value="C:plasma membrane"/>
    <property type="evidence" value="ECO:0007669"/>
    <property type="project" value="UniProtKB-SubCell"/>
</dbReference>
<gene>
    <name evidence="9" type="ORF">SAMN02745753_04152</name>
</gene>
<keyword evidence="5 7" id="KW-1133">Transmembrane helix</keyword>
<dbReference type="PANTHER" id="PTHR30012">
    <property type="entry name" value="GENERAL SECRETION PATHWAY PROTEIN"/>
    <property type="match status" value="1"/>
</dbReference>
<evidence type="ECO:0000256" key="6">
    <source>
        <dbReference type="ARBA" id="ARBA00023136"/>
    </source>
</evidence>
<dbReference type="STRING" id="1122206.SAMN02745753_04152"/>
<dbReference type="InterPro" id="IPR003004">
    <property type="entry name" value="GspF/PilC"/>
</dbReference>
<accession>A0A1M5KWU8</accession>
<name>A0A1M5KWU8_9GAMM</name>
<dbReference type="Proteomes" id="UP000184517">
    <property type="component" value="Unassembled WGS sequence"/>
</dbReference>
<comment type="subcellular location">
    <subcellularLocation>
        <location evidence="1">Cell membrane</location>
        <topology evidence="1">Multi-pass membrane protein</topology>
    </subcellularLocation>
</comment>
<keyword evidence="10" id="KW-1185">Reference proteome</keyword>
<evidence type="ECO:0000313" key="10">
    <source>
        <dbReference type="Proteomes" id="UP000184517"/>
    </source>
</evidence>
<feature type="domain" description="Type II secretion system protein GspF" evidence="8">
    <location>
        <begin position="54"/>
        <end position="170"/>
    </location>
</feature>
<evidence type="ECO:0000259" key="8">
    <source>
        <dbReference type="Pfam" id="PF00482"/>
    </source>
</evidence>
<dbReference type="InterPro" id="IPR042094">
    <property type="entry name" value="T2SS_GspF_sf"/>
</dbReference>
<dbReference type="Pfam" id="PF00482">
    <property type="entry name" value="T2SSF"/>
    <property type="match status" value="2"/>
</dbReference>
<feature type="domain" description="Type II secretion system protein GspF" evidence="8">
    <location>
        <begin position="230"/>
        <end position="349"/>
    </location>
</feature>
<feature type="transmembrane region" description="Helical" evidence="7">
    <location>
        <begin position="326"/>
        <end position="348"/>
    </location>
</feature>
<comment type="similarity">
    <text evidence="2">Belongs to the GSP F family.</text>
</comment>
<feature type="transmembrane region" description="Helical" evidence="7">
    <location>
        <begin position="150"/>
        <end position="170"/>
    </location>
</feature>
<dbReference type="PANTHER" id="PTHR30012:SF0">
    <property type="entry name" value="TYPE II SECRETION SYSTEM PROTEIN F-RELATED"/>
    <property type="match status" value="1"/>
</dbReference>
<evidence type="ECO:0000256" key="7">
    <source>
        <dbReference type="SAM" id="Phobius"/>
    </source>
</evidence>
<reference evidence="10" key="1">
    <citation type="submission" date="2016-11" db="EMBL/GenBank/DDBJ databases">
        <authorList>
            <person name="Varghese N."/>
            <person name="Submissions S."/>
        </authorList>
    </citation>
    <scope>NUCLEOTIDE SEQUENCE [LARGE SCALE GENOMIC DNA]</scope>
    <source>
        <strain evidence="10">DSM 16579</strain>
    </source>
</reference>
<keyword evidence="3" id="KW-1003">Cell membrane</keyword>
<evidence type="ECO:0000256" key="1">
    <source>
        <dbReference type="ARBA" id="ARBA00004651"/>
    </source>
</evidence>
<dbReference type="OrthoDB" id="6098358at2"/>
<evidence type="ECO:0000313" key="9">
    <source>
        <dbReference type="EMBL" id="SHG57278.1"/>
    </source>
</evidence>
<evidence type="ECO:0000256" key="5">
    <source>
        <dbReference type="ARBA" id="ARBA00022989"/>
    </source>
</evidence>
<evidence type="ECO:0000256" key="4">
    <source>
        <dbReference type="ARBA" id="ARBA00022692"/>
    </source>
</evidence>
<protein>
    <submittedName>
        <fullName evidence="9">Type IV pilus assembly protein PilC</fullName>
    </submittedName>
</protein>
<feature type="transmembrane region" description="Helical" evidence="7">
    <location>
        <begin position="190"/>
        <end position="208"/>
    </location>
</feature>